<name>A0ABR3WK98_9PEZI</name>
<evidence type="ECO:0000256" key="1">
    <source>
        <dbReference type="SAM" id="MobiDB-lite"/>
    </source>
</evidence>
<protein>
    <submittedName>
        <fullName evidence="2">Uncharacterized protein</fullName>
    </submittedName>
</protein>
<dbReference type="EMBL" id="JAWRVE010000073">
    <property type="protein sequence ID" value="KAL1863932.1"/>
    <property type="molecule type" value="Genomic_DNA"/>
</dbReference>
<feature type="non-terminal residue" evidence="2">
    <location>
        <position position="276"/>
    </location>
</feature>
<evidence type="ECO:0000313" key="3">
    <source>
        <dbReference type="Proteomes" id="UP001583177"/>
    </source>
</evidence>
<organism evidence="2 3">
    <name type="scientific">Diaporthe australafricana</name>
    <dbReference type="NCBI Taxonomy" id="127596"/>
    <lineage>
        <taxon>Eukaryota</taxon>
        <taxon>Fungi</taxon>
        <taxon>Dikarya</taxon>
        <taxon>Ascomycota</taxon>
        <taxon>Pezizomycotina</taxon>
        <taxon>Sordariomycetes</taxon>
        <taxon>Sordariomycetidae</taxon>
        <taxon>Diaporthales</taxon>
        <taxon>Diaporthaceae</taxon>
        <taxon>Diaporthe</taxon>
    </lineage>
</organism>
<feature type="region of interest" description="Disordered" evidence="1">
    <location>
        <begin position="204"/>
        <end position="237"/>
    </location>
</feature>
<gene>
    <name evidence="2" type="ORF">Daus18300_008081</name>
</gene>
<evidence type="ECO:0000313" key="2">
    <source>
        <dbReference type="EMBL" id="KAL1863932.1"/>
    </source>
</evidence>
<comment type="caution">
    <text evidence="2">The sequence shown here is derived from an EMBL/GenBank/DDBJ whole genome shotgun (WGS) entry which is preliminary data.</text>
</comment>
<dbReference type="Proteomes" id="UP001583177">
    <property type="component" value="Unassembled WGS sequence"/>
</dbReference>
<keyword evidence="3" id="KW-1185">Reference proteome</keyword>
<accession>A0ABR3WK98</accession>
<proteinExistence type="predicted"/>
<sequence>MPDATTLQVDAPDFSNDGHGSQLTRSSRNSSISSSHKILQTNGGGGAGLKRQQSLQPDPSASDKEQQQQCKGECPCVTRVLLAYQDININLDGTAAIGGDAACQYDRHQGALAGKQGSFLDQQQVPVETALHCIKSCLEICEILMDCQTCSARSECIMLSISICNTMVSRVEELVGAVDPSSFSPLSASAMNCESGAGNKGMPLSLESNQMLGSTGRAPQRKGSVHSGQERSGLRLGHWRMDTEDELQVIQSLLTARMTRLDGLTARMKRVAQQNE</sequence>
<reference evidence="2 3" key="1">
    <citation type="journal article" date="2024" name="IMA Fungus">
        <title>IMA Genome - F19 : A genome assembly and annotation guide to empower mycologists, including annotated draft genome sequences of Ceratocystis pirilliformis, Diaporthe australafricana, Fusarium ophioides, Paecilomyces lecythidis, and Sporothrix stenoceras.</title>
        <authorList>
            <person name="Aylward J."/>
            <person name="Wilson A.M."/>
            <person name="Visagie C.M."/>
            <person name="Spraker J."/>
            <person name="Barnes I."/>
            <person name="Buitendag C."/>
            <person name="Ceriani C."/>
            <person name="Del Mar Angel L."/>
            <person name="du Plessis D."/>
            <person name="Fuchs T."/>
            <person name="Gasser K."/>
            <person name="Kramer D."/>
            <person name="Li W."/>
            <person name="Munsamy K."/>
            <person name="Piso A."/>
            <person name="Price J.L."/>
            <person name="Sonnekus B."/>
            <person name="Thomas C."/>
            <person name="van der Nest A."/>
            <person name="van Dijk A."/>
            <person name="van Heerden A."/>
            <person name="van Vuuren N."/>
            <person name="Yilmaz N."/>
            <person name="Duong T.A."/>
            <person name="van der Merwe N.A."/>
            <person name="Wingfield M.J."/>
            <person name="Wingfield B.D."/>
        </authorList>
    </citation>
    <scope>NUCLEOTIDE SEQUENCE [LARGE SCALE GENOMIC DNA]</scope>
    <source>
        <strain evidence="2 3">CMW 18300</strain>
    </source>
</reference>
<feature type="region of interest" description="Disordered" evidence="1">
    <location>
        <begin position="1"/>
        <end position="65"/>
    </location>
</feature>
<feature type="compositionally biased region" description="Low complexity" evidence="1">
    <location>
        <begin position="25"/>
        <end position="35"/>
    </location>
</feature>